<evidence type="ECO:0000313" key="3">
    <source>
        <dbReference type="Proteomes" id="UP000685013"/>
    </source>
</evidence>
<gene>
    <name evidence="2" type="ORF">SDJN03_24752</name>
</gene>
<accession>A0AAV6M9I7</accession>
<feature type="transmembrane region" description="Helical" evidence="1">
    <location>
        <begin position="56"/>
        <end position="77"/>
    </location>
</feature>
<comment type="caution">
    <text evidence="2">The sequence shown here is derived from an EMBL/GenBank/DDBJ whole genome shotgun (WGS) entry which is preliminary data.</text>
</comment>
<keyword evidence="1" id="KW-0472">Membrane</keyword>
<dbReference type="AlphaFoldDB" id="A0AAV6M9I7"/>
<organism evidence="2 3">
    <name type="scientific">Cucurbita argyrosperma subsp. sororia</name>
    <dbReference type="NCBI Taxonomy" id="37648"/>
    <lineage>
        <taxon>Eukaryota</taxon>
        <taxon>Viridiplantae</taxon>
        <taxon>Streptophyta</taxon>
        <taxon>Embryophyta</taxon>
        <taxon>Tracheophyta</taxon>
        <taxon>Spermatophyta</taxon>
        <taxon>Magnoliopsida</taxon>
        <taxon>eudicotyledons</taxon>
        <taxon>Gunneridae</taxon>
        <taxon>Pentapetalae</taxon>
        <taxon>rosids</taxon>
        <taxon>fabids</taxon>
        <taxon>Cucurbitales</taxon>
        <taxon>Cucurbitaceae</taxon>
        <taxon>Cucurbiteae</taxon>
        <taxon>Cucurbita</taxon>
    </lineage>
</organism>
<sequence>MGPRPAVPVHLDGANSTTNLSLSASFPLSMAVPALFFVGAWVSIDYWGKRLLRGSFRWAVFFFTVWLIDAILSALRLPDLSKFRSKWKGAPSSVFIKEALSGCGVPQ</sequence>
<reference evidence="2 3" key="1">
    <citation type="journal article" date="2021" name="Hortic Res">
        <title>The domestication of Cucurbita argyrosperma as revealed by the genome of its wild relative.</title>
        <authorList>
            <person name="Barrera-Redondo J."/>
            <person name="Sanchez-de la Vega G."/>
            <person name="Aguirre-Liguori J.A."/>
            <person name="Castellanos-Morales G."/>
            <person name="Gutierrez-Guerrero Y.T."/>
            <person name="Aguirre-Dugua X."/>
            <person name="Aguirre-Planter E."/>
            <person name="Tenaillon M.I."/>
            <person name="Lira-Saade R."/>
            <person name="Eguiarte L.E."/>
        </authorList>
    </citation>
    <scope>NUCLEOTIDE SEQUENCE [LARGE SCALE GENOMIC DNA]</scope>
    <source>
        <strain evidence="2">JBR-2021</strain>
    </source>
</reference>
<dbReference type="Proteomes" id="UP000685013">
    <property type="component" value="Chromosome 16"/>
</dbReference>
<dbReference type="EMBL" id="JAGKQH010000016">
    <property type="protein sequence ID" value="KAG6577178.1"/>
    <property type="molecule type" value="Genomic_DNA"/>
</dbReference>
<feature type="non-terminal residue" evidence="2">
    <location>
        <position position="1"/>
    </location>
</feature>
<evidence type="ECO:0000313" key="2">
    <source>
        <dbReference type="EMBL" id="KAG6577178.1"/>
    </source>
</evidence>
<keyword evidence="3" id="KW-1185">Reference proteome</keyword>
<name>A0AAV6M9I7_9ROSI</name>
<feature type="transmembrane region" description="Helical" evidence="1">
    <location>
        <begin position="20"/>
        <end position="44"/>
    </location>
</feature>
<keyword evidence="1" id="KW-1133">Transmembrane helix</keyword>
<evidence type="ECO:0000256" key="1">
    <source>
        <dbReference type="SAM" id="Phobius"/>
    </source>
</evidence>
<proteinExistence type="predicted"/>
<keyword evidence="1" id="KW-0812">Transmembrane</keyword>
<protein>
    <submittedName>
        <fullName evidence="2">Uncharacterized protein</fullName>
    </submittedName>
</protein>